<organism evidence="2">
    <name type="scientific">marine sediment metagenome</name>
    <dbReference type="NCBI Taxonomy" id="412755"/>
    <lineage>
        <taxon>unclassified sequences</taxon>
        <taxon>metagenomes</taxon>
        <taxon>ecological metagenomes</taxon>
    </lineage>
</organism>
<name>A0A0F9QS79_9ZZZZ</name>
<feature type="compositionally biased region" description="Acidic residues" evidence="1">
    <location>
        <begin position="140"/>
        <end position="160"/>
    </location>
</feature>
<comment type="caution">
    <text evidence="2">The sequence shown here is derived from an EMBL/GenBank/DDBJ whole genome shotgun (WGS) entry which is preliminary data.</text>
</comment>
<dbReference type="AlphaFoldDB" id="A0A0F9QS79"/>
<feature type="compositionally biased region" description="Basic residues" evidence="1">
    <location>
        <begin position="166"/>
        <end position="180"/>
    </location>
</feature>
<evidence type="ECO:0000313" key="2">
    <source>
        <dbReference type="EMBL" id="KKN16001.1"/>
    </source>
</evidence>
<gene>
    <name evidence="2" type="ORF">LCGC14_0980260</name>
</gene>
<evidence type="ECO:0000256" key="1">
    <source>
        <dbReference type="SAM" id="MobiDB-lite"/>
    </source>
</evidence>
<sequence length="180" mass="20239">MAEDRMQGHLPVELVGNDPGPRIRIPGYPHLTFEGTDSYLDKEGVPRRLEWFPQDEMVQTFLNTYNRPGRDKVFVLATDLINKQTAESYDVALTAGLMRLDVLKRLEDLEAICDYLEGGKLLKDIVEGESTDEAPKMETAEEEVTEEAPPADDPEEEAVEEEVKKAPRGRPRGRKKAAQG</sequence>
<evidence type="ECO:0008006" key="3">
    <source>
        <dbReference type="Google" id="ProtNLM"/>
    </source>
</evidence>
<dbReference type="EMBL" id="LAZR01003656">
    <property type="protein sequence ID" value="KKN16001.1"/>
    <property type="molecule type" value="Genomic_DNA"/>
</dbReference>
<protein>
    <recommendedName>
        <fullName evidence="3">Tail assembly chaperone</fullName>
    </recommendedName>
</protein>
<proteinExistence type="predicted"/>
<reference evidence="2" key="1">
    <citation type="journal article" date="2015" name="Nature">
        <title>Complex archaea that bridge the gap between prokaryotes and eukaryotes.</title>
        <authorList>
            <person name="Spang A."/>
            <person name="Saw J.H."/>
            <person name="Jorgensen S.L."/>
            <person name="Zaremba-Niedzwiedzka K."/>
            <person name="Martijn J."/>
            <person name="Lind A.E."/>
            <person name="van Eijk R."/>
            <person name="Schleper C."/>
            <person name="Guy L."/>
            <person name="Ettema T.J."/>
        </authorList>
    </citation>
    <scope>NUCLEOTIDE SEQUENCE</scope>
</reference>
<accession>A0A0F9QS79</accession>
<feature type="region of interest" description="Disordered" evidence="1">
    <location>
        <begin position="126"/>
        <end position="180"/>
    </location>
</feature>